<dbReference type="Proteomes" id="UP000245412">
    <property type="component" value="Unassembled WGS sequence"/>
</dbReference>
<feature type="transmembrane region" description="Helical" evidence="1">
    <location>
        <begin position="159"/>
        <end position="183"/>
    </location>
</feature>
<accession>A0AB73T6C0</accession>
<evidence type="ECO:0000256" key="1">
    <source>
        <dbReference type="SAM" id="Phobius"/>
    </source>
</evidence>
<dbReference type="PANTHER" id="PTHR37305">
    <property type="entry name" value="INTEGRAL MEMBRANE PROTEIN-RELATED"/>
    <property type="match status" value="1"/>
</dbReference>
<feature type="transmembrane region" description="Helical" evidence="1">
    <location>
        <begin position="190"/>
        <end position="207"/>
    </location>
</feature>
<proteinExistence type="predicted"/>
<name>A0AB73T6C0_9FIRM</name>
<evidence type="ECO:0000313" key="3">
    <source>
        <dbReference type="Proteomes" id="UP000245412"/>
    </source>
</evidence>
<comment type="caution">
    <text evidence="2">The sequence shown here is derived from an EMBL/GenBank/DDBJ whole genome shotgun (WGS) entry which is preliminary data.</text>
</comment>
<dbReference type="AlphaFoldDB" id="A0AB73T6C0"/>
<keyword evidence="1" id="KW-0472">Membrane</keyword>
<feature type="transmembrane region" description="Helical" evidence="1">
    <location>
        <begin position="15"/>
        <end position="37"/>
    </location>
</feature>
<dbReference type="Pfam" id="PF12679">
    <property type="entry name" value="ABC2_membrane_2"/>
    <property type="match status" value="1"/>
</dbReference>
<keyword evidence="1" id="KW-0812">Transmembrane</keyword>
<evidence type="ECO:0000313" key="2">
    <source>
        <dbReference type="EMBL" id="PWJ76847.1"/>
    </source>
</evidence>
<dbReference type="EMBL" id="QGGY01000004">
    <property type="protein sequence ID" value="PWJ76847.1"/>
    <property type="molecule type" value="Genomic_DNA"/>
</dbReference>
<dbReference type="RefSeq" id="WP_109625980.1">
    <property type="nucleotide sequence ID" value="NZ_JANKBI010000023.1"/>
</dbReference>
<keyword evidence="1" id="KW-1133">Transmembrane helix</keyword>
<dbReference type="GO" id="GO:0005886">
    <property type="term" value="C:plasma membrane"/>
    <property type="evidence" value="ECO:0007669"/>
    <property type="project" value="UniProtKB-SubCell"/>
</dbReference>
<keyword evidence="3" id="KW-1185">Reference proteome</keyword>
<organism evidence="2 3">
    <name type="scientific">Murimonas intestini</name>
    <dbReference type="NCBI Taxonomy" id="1337051"/>
    <lineage>
        <taxon>Bacteria</taxon>
        <taxon>Bacillati</taxon>
        <taxon>Bacillota</taxon>
        <taxon>Clostridia</taxon>
        <taxon>Lachnospirales</taxon>
        <taxon>Lachnospiraceae</taxon>
        <taxon>Murimonas</taxon>
    </lineage>
</organism>
<feature type="transmembrane region" description="Helical" evidence="1">
    <location>
        <begin position="237"/>
        <end position="259"/>
    </location>
</feature>
<sequence>MISGTLFKREIRANYILLIIFMGVLTMYSAMIVAMYGPGMGDGLKSMAESMPEIFAAAGMLNVGTTLLEFVVGYLYGILLVAFPGVFIIILANRLVARYVDQGSMAYLLATPNKRTKIAVTQALAMAAGIFVLIAYVAVLIIVVSQIMFPGELDMGKFLLVNVALFGMHLFFGGVCFLASCLFNESRLSYGTGAGIVIASILIQMISQVGDKFENLKYITPLTLFDPRGIIAGDTGALVQCVILYAAGLVMIAAGIVIFKRKDMSV</sequence>
<protein>
    <submittedName>
        <fullName evidence="2">ABC-2 type transport system permease protein</fullName>
    </submittedName>
</protein>
<dbReference type="GO" id="GO:0140359">
    <property type="term" value="F:ABC-type transporter activity"/>
    <property type="evidence" value="ECO:0007669"/>
    <property type="project" value="InterPro"/>
</dbReference>
<dbReference type="PANTHER" id="PTHR37305:SF2">
    <property type="entry name" value="BACITRACIN TRANSPORT PERMEASE PROTEIN BCRB"/>
    <property type="match status" value="1"/>
</dbReference>
<reference evidence="2 3" key="1">
    <citation type="submission" date="2018-05" db="EMBL/GenBank/DDBJ databases">
        <authorList>
            <person name="Goeker M."/>
            <person name="Huntemann M."/>
            <person name="Clum A."/>
            <person name="Pillay M."/>
            <person name="Palaniappan K."/>
            <person name="Varghese N."/>
            <person name="Mikhailova N."/>
            <person name="Stamatis D."/>
            <person name="Reddy T."/>
            <person name="Daum C."/>
            <person name="Shapiro N."/>
            <person name="Ivanova N."/>
            <person name="Kyrpides N."/>
            <person name="Woyke T."/>
        </authorList>
    </citation>
    <scope>NUCLEOTIDE SEQUENCE [LARGE SCALE GENOMIC DNA]</scope>
    <source>
        <strain evidence="2 3">DSM 26524</strain>
    </source>
</reference>
<feature type="transmembrane region" description="Helical" evidence="1">
    <location>
        <begin position="118"/>
        <end position="147"/>
    </location>
</feature>
<feature type="transmembrane region" description="Helical" evidence="1">
    <location>
        <begin position="74"/>
        <end position="97"/>
    </location>
</feature>
<gene>
    <name evidence="2" type="ORF">C7383_104296</name>
</gene>